<accession>A0A8S9NPC1</accession>
<dbReference type="Proteomes" id="UP000712600">
    <property type="component" value="Unassembled WGS sequence"/>
</dbReference>
<protein>
    <submittedName>
        <fullName evidence="1">Uncharacterized protein</fullName>
    </submittedName>
</protein>
<evidence type="ECO:0000313" key="1">
    <source>
        <dbReference type="EMBL" id="KAF3505345.1"/>
    </source>
</evidence>
<evidence type="ECO:0000313" key="2">
    <source>
        <dbReference type="Proteomes" id="UP000712600"/>
    </source>
</evidence>
<reference evidence="1" key="1">
    <citation type="submission" date="2019-12" db="EMBL/GenBank/DDBJ databases">
        <title>Genome sequencing and annotation of Brassica cretica.</title>
        <authorList>
            <person name="Studholme D.J."/>
            <person name="Sarris P."/>
        </authorList>
    </citation>
    <scope>NUCLEOTIDE SEQUENCE</scope>
    <source>
        <strain evidence="1">PFS-109/04</strain>
        <tissue evidence="1">Leaf</tissue>
    </source>
</reference>
<name>A0A8S9NPC1_BRACR</name>
<organism evidence="1 2">
    <name type="scientific">Brassica cretica</name>
    <name type="common">Mustard</name>
    <dbReference type="NCBI Taxonomy" id="69181"/>
    <lineage>
        <taxon>Eukaryota</taxon>
        <taxon>Viridiplantae</taxon>
        <taxon>Streptophyta</taxon>
        <taxon>Embryophyta</taxon>
        <taxon>Tracheophyta</taxon>
        <taxon>Spermatophyta</taxon>
        <taxon>Magnoliopsida</taxon>
        <taxon>eudicotyledons</taxon>
        <taxon>Gunneridae</taxon>
        <taxon>Pentapetalae</taxon>
        <taxon>rosids</taxon>
        <taxon>malvids</taxon>
        <taxon>Brassicales</taxon>
        <taxon>Brassicaceae</taxon>
        <taxon>Brassiceae</taxon>
        <taxon>Brassica</taxon>
    </lineage>
</organism>
<gene>
    <name evidence="1" type="ORF">F2Q69_00043751</name>
</gene>
<dbReference type="EMBL" id="QGKX02001621">
    <property type="protein sequence ID" value="KAF3505345.1"/>
    <property type="molecule type" value="Genomic_DNA"/>
</dbReference>
<sequence>MSSSEIAALHMKEPFSLCLTEKRSDSVIPFIYGRLIVSIDLPETLSLEIRLAGAGQYPTQQYETKLLDDPSLSY</sequence>
<comment type="caution">
    <text evidence="1">The sequence shown here is derived from an EMBL/GenBank/DDBJ whole genome shotgun (WGS) entry which is preliminary data.</text>
</comment>
<dbReference type="AlphaFoldDB" id="A0A8S9NPC1"/>
<proteinExistence type="predicted"/>